<keyword evidence="1" id="KW-0812">Transmembrane</keyword>
<feature type="transmembrane region" description="Helical" evidence="1">
    <location>
        <begin position="9"/>
        <end position="28"/>
    </location>
</feature>
<sequence length="66" mass="7789">MIKTVRDILLYALIFLPFALLFNVLEIYLGDSWWPAIIVITLMIIARIGLYMYRRSKGIKDTWPND</sequence>
<reference evidence="2 3" key="1">
    <citation type="journal article" date="2014" name="Genome Announc.">
        <title>Draft Genome Sequences of a Phylogenetically Diverse Suite of Pseudomonas syringae Strains from Multiple Source Populations.</title>
        <authorList>
            <person name="Baltrus D.A."/>
            <person name="Yourstone S."/>
            <person name="Lind A."/>
            <person name="Guilbaud C."/>
            <person name="Sands D.C."/>
            <person name="Jones C.D."/>
            <person name="Morris C.E."/>
            <person name="Dangl J.L."/>
        </authorList>
    </citation>
    <scope>NUCLEOTIDE SEQUENCE [LARGE SCALE GENOMIC DNA]</scope>
    <source>
        <strain evidence="2 3">CC1524</strain>
    </source>
</reference>
<name>A0ABX6H6N1_9PSED</name>
<gene>
    <name evidence="2" type="ORF">N015_01495</name>
</gene>
<feature type="transmembrane region" description="Helical" evidence="1">
    <location>
        <begin position="34"/>
        <end position="53"/>
    </location>
</feature>
<protein>
    <submittedName>
        <fullName evidence="2">Uncharacterized protein</fullName>
    </submittedName>
</protein>
<keyword evidence="3" id="KW-1185">Reference proteome</keyword>
<dbReference type="EMBL" id="CP047265">
    <property type="protein sequence ID" value="QHF01146.1"/>
    <property type="molecule type" value="Genomic_DNA"/>
</dbReference>
<proteinExistence type="predicted"/>
<accession>A0ABX6H6N1</accession>
<dbReference type="RefSeq" id="WP_032622768.1">
    <property type="nucleotide sequence ID" value="NZ_CP047265.1"/>
</dbReference>
<evidence type="ECO:0000313" key="3">
    <source>
        <dbReference type="Proteomes" id="UP000464644"/>
    </source>
</evidence>
<evidence type="ECO:0000256" key="1">
    <source>
        <dbReference type="SAM" id="Phobius"/>
    </source>
</evidence>
<keyword evidence="1" id="KW-1133">Transmembrane helix</keyword>
<dbReference type="Proteomes" id="UP000464644">
    <property type="component" value="Chromosome"/>
</dbReference>
<evidence type="ECO:0000313" key="2">
    <source>
        <dbReference type="EMBL" id="QHF01146.1"/>
    </source>
</evidence>
<keyword evidence="1" id="KW-0472">Membrane</keyword>
<organism evidence="2 3">
    <name type="scientific">Pseudomonas asturiensis</name>
    <dbReference type="NCBI Taxonomy" id="1190415"/>
    <lineage>
        <taxon>Bacteria</taxon>
        <taxon>Pseudomonadati</taxon>
        <taxon>Pseudomonadota</taxon>
        <taxon>Gammaproteobacteria</taxon>
        <taxon>Pseudomonadales</taxon>
        <taxon>Pseudomonadaceae</taxon>
        <taxon>Pseudomonas</taxon>
    </lineage>
</organism>